<evidence type="ECO:0000313" key="2">
    <source>
        <dbReference type="Proteomes" id="UP000037035"/>
    </source>
</evidence>
<proteinExistence type="predicted"/>
<keyword evidence="2" id="KW-1185">Reference proteome</keyword>
<dbReference type="Proteomes" id="UP000037035">
    <property type="component" value="Unassembled WGS sequence"/>
</dbReference>
<accession>A0A0L6UJQ3</accession>
<reference evidence="1 2" key="1">
    <citation type="submission" date="2015-08" db="EMBL/GenBank/DDBJ databases">
        <title>Next Generation Sequencing and Analysis of the Genome of Puccinia sorghi L Schw, the Causal Agent of Maize Common Rust.</title>
        <authorList>
            <person name="Rochi L."/>
            <person name="Burguener G."/>
            <person name="Darino M."/>
            <person name="Turjanski A."/>
            <person name="Kreff E."/>
            <person name="Dieguez M.J."/>
            <person name="Sacco F."/>
        </authorList>
    </citation>
    <scope>NUCLEOTIDE SEQUENCE [LARGE SCALE GENOMIC DNA]</scope>
    <source>
        <strain evidence="1 2">RO10H11247</strain>
    </source>
</reference>
<protein>
    <submittedName>
        <fullName evidence="1">Uncharacterized protein</fullName>
    </submittedName>
</protein>
<organism evidence="1 2">
    <name type="scientific">Puccinia sorghi</name>
    <dbReference type="NCBI Taxonomy" id="27349"/>
    <lineage>
        <taxon>Eukaryota</taxon>
        <taxon>Fungi</taxon>
        <taxon>Dikarya</taxon>
        <taxon>Basidiomycota</taxon>
        <taxon>Pucciniomycotina</taxon>
        <taxon>Pucciniomycetes</taxon>
        <taxon>Pucciniales</taxon>
        <taxon>Pucciniaceae</taxon>
        <taxon>Puccinia</taxon>
    </lineage>
</organism>
<dbReference type="AlphaFoldDB" id="A0A0L6UJQ3"/>
<name>A0A0L6UJQ3_9BASI</name>
<dbReference type="VEuPathDB" id="FungiDB:VP01_595g6"/>
<sequence length="228" mass="26178">MLWPWTRSLLEEGFCSVVSLKVAGDVCLIFHNSNTPPQRFQPWFILHRTAVTMTSNYTMELSFLCVWCLFCSHHYRVTKRVSNYLMNHGLACGQRTAMAAIKTLATQSKDVAPIICLENLVIEECVHTHSTSHHNCGQNQSSCNLQRCPPKQSYQEGIGKVIKLIVRQSGLLEEEFHGRLVLMDGDLATCRNFHSLWSWFQVVVFLHVWGRHQDWLPDQQAMLPIHEG</sequence>
<gene>
    <name evidence="1" type="ORF">VP01_595g6</name>
</gene>
<dbReference type="EMBL" id="LAVV01011229">
    <property type="protein sequence ID" value="KNZ48035.1"/>
    <property type="molecule type" value="Genomic_DNA"/>
</dbReference>
<evidence type="ECO:0000313" key="1">
    <source>
        <dbReference type="EMBL" id="KNZ48035.1"/>
    </source>
</evidence>
<comment type="caution">
    <text evidence="1">The sequence shown here is derived from an EMBL/GenBank/DDBJ whole genome shotgun (WGS) entry which is preliminary data.</text>
</comment>